<accession>A0A0K2TPB9</accession>
<protein>
    <submittedName>
        <fullName evidence="1">Uncharacterized protein</fullName>
    </submittedName>
</protein>
<sequence>MSSAYKSTKLHISPKRTPKHVFTIQVIG</sequence>
<reference evidence="1" key="1">
    <citation type="submission" date="2014-05" db="EMBL/GenBank/DDBJ databases">
        <authorList>
            <person name="Chronopoulou M."/>
        </authorList>
    </citation>
    <scope>NUCLEOTIDE SEQUENCE</scope>
    <source>
        <tissue evidence="1">Whole organism</tissue>
    </source>
</reference>
<name>A0A0K2TPB9_LEPSM</name>
<dbReference type="EMBL" id="HACA01010507">
    <property type="protein sequence ID" value="CDW27868.1"/>
    <property type="molecule type" value="Transcribed_RNA"/>
</dbReference>
<evidence type="ECO:0000313" key="1">
    <source>
        <dbReference type="EMBL" id="CDW27868.1"/>
    </source>
</evidence>
<proteinExistence type="predicted"/>
<organism evidence="1">
    <name type="scientific">Lepeophtheirus salmonis</name>
    <name type="common">Salmon louse</name>
    <name type="synonym">Caligus salmonis</name>
    <dbReference type="NCBI Taxonomy" id="72036"/>
    <lineage>
        <taxon>Eukaryota</taxon>
        <taxon>Metazoa</taxon>
        <taxon>Ecdysozoa</taxon>
        <taxon>Arthropoda</taxon>
        <taxon>Crustacea</taxon>
        <taxon>Multicrustacea</taxon>
        <taxon>Hexanauplia</taxon>
        <taxon>Copepoda</taxon>
        <taxon>Siphonostomatoida</taxon>
        <taxon>Caligidae</taxon>
        <taxon>Lepeophtheirus</taxon>
    </lineage>
</organism>
<dbReference type="AlphaFoldDB" id="A0A0K2TPB9"/>